<evidence type="ECO:0000256" key="1">
    <source>
        <dbReference type="ARBA" id="ARBA00023015"/>
    </source>
</evidence>
<evidence type="ECO:0000313" key="6">
    <source>
        <dbReference type="Proteomes" id="UP001597156"/>
    </source>
</evidence>
<dbReference type="InterPro" id="IPR036390">
    <property type="entry name" value="WH_DNA-bd_sf"/>
</dbReference>
<dbReference type="PROSITE" id="PS50949">
    <property type="entry name" value="HTH_GNTR"/>
    <property type="match status" value="1"/>
</dbReference>
<keyword evidence="2" id="KW-0238">DNA-binding</keyword>
<dbReference type="PANTHER" id="PTHR38445">
    <property type="entry name" value="HTH-TYPE TRANSCRIPTIONAL REPRESSOR YTRA"/>
    <property type="match status" value="1"/>
</dbReference>
<dbReference type="RefSeq" id="WP_121977757.1">
    <property type="nucleotide sequence ID" value="NZ_JBHTLH010000005.1"/>
</dbReference>
<protein>
    <submittedName>
        <fullName evidence="5">GntR family transcriptional regulator</fullName>
    </submittedName>
</protein>
<sequence length="129" mass="13866">MRIVVSNKTGVPIYQQIEDQIKAAILAGELQAGTLLPSIRQLAKDLQISVITTTRAYHDLEAAGFVNNVQGKGTYVLGQDSELLRETALRAVEKGLQEALDAAKLAHLSAEELHQMLDALISAGGKTDD</sequence>
<dbReference type="InterPro" id="IPR036388">
    <property type="entry name" value="WH-like_DNA-bd_sf"/>
</dbReference>
<dbReference type="CDD" id="cd07377">
    <property type="entry name" value="WHTH_GntR"/>
    <property type="match status" value="1"/>
</dbReference>
<gene>
    <name evidence="5" type="ORF">ACFQ22_02070</name>
</gene>
<dbReference type="PANTHER" id="PTHR38445:SF7">
    <property type="entry name" value="GNTR-FAMILY TRANSCRIPTIONAL REGULATOR"/>
    <property type="match status" value="1"/>
</dbReference>
<dbReference type="SUPFAM" id="SSF46785">
    <property type="entry name" value="Winged helix' DNA-binding domain"/>
    <property type="match status" value="1"/>
</dbReference>
<dbReference type="Gene3D" id="1.10.10.10">
    <property type="entry name" value="Winged helix-like DNA-binding domain superfamily/Winged helix DNA-binding domain"/>
    <property type="match status" value="1"/>
</dbReference>
<accession>A0ABW3PHA6</accession>
<proteinExistence type="predicted"/>
<keyword evidence="1" id="KW-0805">Transcription regulation</keyword>
<keyword evidence="6" id="KW-1185">Reference proteome</keyword>
<dbReference type="InterPro" id="IPR000524">
    <property type="entry name" value="Tscrpt_reg_HTH_GntR"/>
</dbReference>
<evidence type="ECO:0000256" key="3">
    <source>
        <dbReference type="ARBA" id="ARBA00023163"/>
    </source>
</evidence>
<keyword evidence="3" id="KW-0804">Transcription</keyword>
<evidence type="ECO:0000259" key="4">
    <source>
        <dbReference type="PROSITE" id="PS50949"/>
    </source>
</evidence>
<comment type="caution">
    <text evidence="5">The sequence shown here is derived from an EMBL/GenBank/DDBJ whole genome shotgun (WGS) entry which is preliminary data.</text>
</comment>
<evidence type="ECO:0000256" key="2">
    <source>
        <dbReference type="ARBA" id="ARBA00023125"/>
    </source>
</evidence>
<dbReference type="Proteomes" id="UP001597156">
    <property type="component" value="Unassembled WGS sequence"/>
</dbReference>
<name>A0ABW3PHA6_9LACO</name>
<dbReference type="EMBL" id="JBHTLH010000005">
    <property type="protein sequence ID" value="MFD1124150.1"/>
    <property type="molecule type" value="Genomic_DNA"/>
</dbReference>
<evidence type="ECO:0000313" key="5">
    <source>
        <dbReference type="EMBL" id="MFD1124150.1"/>
    </source>
</evidence>
<organism evidence="5 6">
    <name type="scientific">Lentilactobacillus raoultii</name>
    <dbReference type="NCBI Taxonomy" id="1987503"/>
    <lineage>
        <taxon>Bacteria</taxon>
        <taxon>Bacillati</taxon>
        <taxon>Bacillota</taxon>
        <taxon>Bacilli</taxon>
        <taxon>Lactobacillales</taxon>
        <taxon>Lactobacillaceae</taxon>
        <taxon>Lentilactobacillus</taxon>
    </lineage>
</organism>
<dbReference type="Pfam" id="PF00392">
    <property type="entry name" value="GntR"/>
    <property type="match status" value="1"/>
</dbReference>
<dbReference type="SMART" id="SM00345">
    <property type="entry name" value="HTH_GNTR"/>
    <property type="match status" value="1"/>
</dbReference>
<feature type="domain" description="HTH gntR-type" evidence="4">
    <location>
        <begin position="11"/>
        <end position="79"/>
    </location>
</feature>
<reference evidence="6" key="1">
    <citation type="journal article" date="2019" name="Int. J. Syst. Evol. Microbiol.">
        <title>The Global Catalogue of Microorganisms (GCM) 10K type strain sequencing project: providing services to taxonomists for standard genome sequencing and annotation.</title>
        <authorList>
            <consortium name="The Broad Institute Genomics Platform"/>
            <consortium name="The Broad Institute Genome Sequencing Center for Infectious Disease"/>
            <person name="Wu L."/>
            <person name="Ma J."/>
        </authorList>
    </citation>
    <scope>NUCLEOTIDE SEQUENCE [LARGE SCALE GENOMIC DNA]</scope>
    <source>
        <strain evidence="6">CCUG 71848</strain>
    </source>
</reference>